<evidence type="ECO:0000256" key="1">
    <source>
        <dbReference type="ARBA" id="ARBA00010333"/>
    </source>
</evidence>
<dbReference type="InterPro" id="IPR001638">
    <property type="entry name" value="Solute-binding_3/MltF_N"/>
</dbReference>
<name>A0A9J6RJ91_9GAMM</name>
<feature type="domain" description="Solute-binding protein family 3/N-terminal" evidence="3">
    <location>
        <begin position="18"/>
        <end position="239"/>
    </location>
</feature>
<dbReference type="EMBL" id="JAPTGG010000002">
    <property type="protein sequence ID" value="MCZ0864271.1"/>
    <property type="molecule type" value="Genomic_DNA"/>
</dbReference>
<dbReference type="PANTHER" id="PTHR35936:SF25">
    <property type="entry name" value="ABC TRANSPORTER SUBSTRATE-BINDING PROTEIN"/>
    <property type="match status" value="1"/>
</dbReference>
<evidence type="ECO:0000313" key="5">
    <source>
        <dbReference type="Proteomes" id="UP001069090"/>
    </source>
</evidence>
<organism evidence="4 5">
    <name type="scientific">Dasania phycosphaerae</name>
    <dbReference type="NCBI Taxonomy" id="2950436"/>
    <lineage>
        <taxon>Bacteria</taxon>
        <taxon>Pseudomonadati</taxon>
        <taxon>Pseudomonadota</taxon>
        <taxon>Gammaproteobacteria</taxon>
        <taxon>Cellvibrionales</taxon>
        <taxon>Spongiibacteraceae</taxon>
        <taxon>Dasania</taxon>
    </lineage>
</organism>
<gene>
    <name evidence="4" type="ORF">O0V09_03605</name>
</gene>
<keyword evidence="5" id="KW-1185">Reference proteome</keyword>
<dbReference type="Gene3D" id="3.40.190.10">
    <property type="entry name" value="Periplasmic binding protein-like II"/>
    <property type="match status" value="2"/>
</dbReference>
<comment type="similarity">
    <text evidence="1">Belongs to the bacterial solute-binding protein 3 family.</text>
</comment>
<dbReference type="PANTHER" id="PTHR35936">
    <property type="entry name" value="MEMBRANE-BOUND LYTIC MUREIN TRANSGLYCOSYLASE F"/>
    <property type="match status" value="1"/>
</dbReference>
<evidence type="ECO:0000259" key="3">
    <source>
        <dbReference type="Pfam" id="PF00497"/>
    </source>
</evidence>
<accession>A0A9J6RJ91</accession>
<evidence type="ECO:0000256" key="2">
    <source>
        <dbReference type="ARBA" id="ARBA00022729"/>
    </source>
</evidence>
<dbReference type="AlphaFoldDB" id="A0A9J6RJ91"/>
<dbReference type="SUPFAM" id="SSF53850">
    <property type="entry name" value="Periplasmic binding protein-like II"/>
    <property type="match status" value="1"/>
</dbReference>
<keyword evidence="2" id="KW-0732">Signal</keyword>
<dbReference type="Proteomes" id="UP001069090">
    <property type="component" value="Unassembled WGS sequence"/>
</dbReference>
<reference evidence="4 5" key="1">
    <citation type="submission" date="2022-12" db="EMBL/GenBank/DDBJ databases">
        <title>Dasania phycosphaerae sp. nov., isolated from particulate material of the south coast of Korea.</title>
        <authorList>
            <person name="Jiang Y."/>
        </authorList>
    </citation>
    <scope>NUCLEOTIDE SEQUENCE [LARGE SCALE GENOMIC DNA]</scope>
    <source>
        <strain evidence="4 5">GY-19</strain>
    </source>
</reference>
<dbReference type="Pfam" id="PF00497">
    <property type="entry name" value="SBP_bac_3"/>
    <property type="match status" value="1"/>
</dbReference>
<protein>
    <submittedName>
        <fullName evidence="4">Transporter substrate-binding domain-containing protein</fullName>
    </submittedName>
</protein>
<proteinExistence type="inferred from homology"/>
<dbReference type="RefSeq" id="WP_258330424.1">
    <property type="nucleotide sequence ID" value="NZ_JAPTGG010000002.1"/>
</dbReference>
<sequence length="240" mass="27288">MLLCQPQAYSEEISLVGEEYCPHNCQPNSNKPGYLVEIAQQIFTEAGYTVTYNNMPWSRALHGARYGEFDAVVSVGPAEAPGFIFTQAKMGYAKHNFYTLSDNHWQYTGDESLNQVRLGAIQDYSYGTFYYRYIVPHLAEPTRVQVIGGNGGLVRNLKKLAAGRIDVLVEDQFVMDYYRHHEKLGIKLRFAGVADEEDLYIAFSPARPNSRRYAQVLNEGYERLVASGQLELIMAKYFPR</sequence>
<evidence type="ECO:0000313" key="4">
    <source>
        <dbReference type="EMBL" id="MCZ0864271.1"/>
    </source>
</evidence>
<comment type="caution">
    <text evidence="4">The sequence shown here is derived from an EMBL/GenBank/DDBJ whole genome shotgun (WGS) entry which is preliminary data.</text>
</comment>